<dbReference type="InterPro" id="IPR035516">
    <property type="entry name" value="Gyrase/topoIV_suA_C"/>
</dbReference>
<keyword evidence="10" id="KW-1185">Reference proteome</keyword>
<dbReference type="STRING" id="381665.SAMN05216554_2011"/>
<dbReference type="FunFam" id="3.30.1360.40:FF:000002">
    <property type="entry name" value="DNA gyrase subunit A"/>
    <property type="match status" value="1"/>
</dbReference>
<reference evidence="9 10" key="1">
    <citation type="submission" date="2016-10" db="EMBL/GenBank/DDBJ databases">
        <authorList>
            <person name="de Groot N.N."/>
        </authorList>
    </citation>
    <scope>NUCLEOTIDE SEQUENCE [LARGE SCALE GENOMIC DNA]</scope>
    <source>
        <strain evidence="9 10">CGMCC 4.3491</strain>
    </source>
</reference>
<dbReference type="SUPFAM" id="SSF56719">
    <property type="entry name" value="Type II DNA topoisomerase"/>
    <property type="match status" value="1"/>
</dbReference>
<dbReference type="GO" id="GO:0006265">
    <property type="term" value="P:DNA topological change"/>
    <property type="evidence" value="ECO:0007669"/>
    <property type="project" value="UniProtKB-UniRule"/>
</dbReference>
<dbReference type="Pfam" id="PF03989">
    <property type="entry name" value="DNA_gyraseA_C"/>
    <property type="match status" value="2"/>
</dbReference>
<dbReference type="EMBL" id="FNPZ01000002">
    <property type="protein sequence ID" value="SDZ02874.1"/>
    <property type="molecule type" value="Genomic_DNA"/>
</dbReference>
<comment type="similarity">
    <text evidence="2">Belongs to the type II topoisomerase GyrA/ParC subunit family.</text>
</comment>
<evidence type="ECO:0000256" key="7">
    <source>
        <dbReference type="PROSITE-ProRule" id="PRU01384"/>
    </source>
</evidence>
<dbReference type="InterPro" id="IPR006691">
    <property type="entry name" value="GyrA/parC_rep"/>
</dbReference>
<dbReference type="GO" id="GO:0003677">
    <property type="term" value="F:DNA binding"/>
    <property type="evidence" value="ECO:0007669"/>
    <property type="project" value="UniProtKB-UniRule"/>
</dbReference>
<dbReference type="EC" id="5.6.2.2" evidence="3"/>
<dbReference type="PANTHER" id="PTHR43493">
    <property type="entry name" value="DNA GYRASE/TOPOISOMERASE SUBUNIT A"/>
    <property type="match status" value="1"/>
</dbReference>
<dbReference type="InterPro" id="IPR013760">
    <property type="entry name" value="Topo_IIA-like_dom_sf"/>
</dbReference>
<dbReference type="NCBIfam" id="NF004044">
    <property type="entry name" value="PRK05561.1"/>
    <property type="match status" value="1"/>
</dbReference>
<protein>
    <recommendedName>
        <fullName evidence="3">DNA topoisomerase (ATP-hydrolyzing)</fullName>
        <ecNumber evidence="3">5.6.2.2</ecNumber>
    </recommendedName>
</protein>
<dbReference type="Proteomes" id="UP000198891">
    <property type="component" value="Unassembled WGS sequence"/>
</dbReference>
<sequence>MTAATNDPTSTDAGAGAEKILDVDVSTEMQDSFLEYAYSVIYSRALPDARDGLKPVQRRILYMMSDMGLRPDRGHVKSARVVGEVMGKLHPHGDTAIYDALVRLAQAWTMRVPLIDGHGNFGSLDDGPAASRYTEARLDQVAMAMVENIDEDVIDFVPNYDNQLVQPDVLPAAIPNLLVNGASGIAVGMATNMAPHNLIEVVAGARYLIENPDASLDDLMSFIPGPDLPGGGTIVGLAGVRDAYETGRGSFKTRAKVSVETLSARKTGLVVTELPYLVGPEKVIAKIKDGVTSKKIQGISDVTDLTDRTHGLRLVIGIKTGFNPEAVLEQLYKLTPLEDSFNINNVALVDGGPLTLGLRDLLIVYVNHRIEVVTRRTRFRLERRRERLHLVEGLLIAILDIDEVIQVIRTSDDTDQARVRLIDVFELSVLQADYILELRLRRLTRFSRIELEAERDKLREEIAQLEALLADPALIRATVSNELEEVAEKYGTPRRTLLTEARPSLAATSKKAQPVLEVADVPCTVLLSTTGRVVRVDREESDEERGDGPTVTVRRSKHDAIRSQVDTTRRSEVGAITDTGRLIRMPVMDLPAVPANSVQLGAGVKVGDYLAIDTKREKIVGLVSLTSSVPIALGTAQGVVKRVTPGAYPARPDFEVIALKPGDSVVGVAQHAEEDELVFITSDAQLLRFFQASVRPQGVAAGGMAGINLGPGASVIWFGSVPDGDDAVVVTVSGSTSTLAGTDAGSGKVSDFAEFPPKGRATGGVRAHRFLKGEDVLTVAWAGRAPALAVGTDGAARTLPDAGAKRDASGVALSGVVGSIGTARV</sequence>
<dbReference type="Gene3D" id="3.30.1360.40">
    <property type="match status" value="1"/>
</dbReference>
<accession>A0A1H3PNX5</accession>
<keyword evidence="4 7" id="KW-0799">Topoisomerase</keyword>
<feature type="active site" description="O-(5'-phospho-DNA)-tyrosine intermediate" evidence="7">
    <location>
        <position position="133"/>
    </location>
</feature>
<dbReference type="PROSITE" id="PS52040">
    <property type="entry name" value="TOPO_IIA"/>
    <property type="match status" value="1"/>
</dbReference>
<evidence type="ECO:0000256" key="6">
    <source>
        <dbReference type="ARBA" id="ARBA00023235"/>
    </source>
</evidence>
<evidence type="ECO:0000256" key="4">
    <source>
        <dbReference type="ARBA" id="ARBA00023029"/>
    </source>
</evidence>
<dbReference type="Pfam" id="PF00521">
    <property type="entry name" value="DNA_topoisoIV"/>
    <property type="match status" value="1"/>
</dbReference>
<dbReference type="Gene3D" id="3.90.199.10">
    <property type="entry name" value="Topoisomerase II, domain 5"/>
    <property type="match status" value="1"/>
</dbReference>
<dbReference type="SUPFAM" id="SSF101904">
    <property type="entry name" value="GyrA/ParC C-terminal domain-like"/>
    <property type="match status" value="1"/>
</dbReference>
<dbReference type="OrthoDB" id="9806486at2"/>
<feature type="domain" description="Topo IIA-type catalytic" evidence="8">
    <location>
        <begin position="46"/>
        <end position="510"/>
    </location>
</feature>
<dbReference type="Gene3D" id="1.10.268.10">
    <property type="entry name" value="Topoisomerase, domain 3"/>
    <property type="match status" value="1"/>
</dbReference>
<dbReference type="Gene3D" id="2.120.10.90">
    <property type="entry name" value="DNA gyrase/topoisomerase IV, subunit A, C-terminal"/>
    <property type="match status" value="1"/>
</dbReference>
<dbReference type="InterPro" id="IPR013757">
    <property type="entry name" value="Topo_IIA_A_a_sf"/>
</dbReference>
<dbReference type="InterPro" id="IPR050220">
    <property type="entry name" value="Type_II_DNA_Topoisomerases"/>
</dbReference>
<organism evidence="9 10">
    <name type="scientific">Herbiconiux ginsengi</name>
    <dbReference type="NCBI Taxonomy" id="381665"/>
    <lineage>
        <taxon>Bacteria</taxon>
        <taxon>Bacillati</taxon>
        <taxon>Actinomycetota</taxon>
        <taxon>Actinomycetes</taxon>
        <taxon>Micrococcales</taxon>
        <taxon>Microbacteriaceae</taxon>
        <taxon>Herbiconiux</taxon>
    </lineage>
</organism>
<dbReference type="GO" id="GO:0005737">
    <property type="term" value="C:cytoplasm"/>
    <property type="evidence" value="ECO:0007669"/>
    <property type="project" value="TreeGrafter"/>
</dbReference>
<keyword evidence="6 7" id="KW-0413">Isomerase</keyword>
<evidence type="ECO:0000313" key="10">
    <source>
        <dbReference type="Proteomes" id="UP000198891"/>
    </source>
</evidence>
<dbReference type="GO" id="GO:0005524">
    <property type="term" value="F:ATP binding"/>
    <property type="evidence" value="ECO:0007669"/>
    <property type="project" value="InterPro"/>
</dbReference>
<dbReference type="InterPro" id="IPR002205">
    <property type="entry name" value="Topo_IIA_dom_A"/>
</dbReference>
<keyword evidence="5 7" id="KW-0238">DNA-binding</keyword>
<comment type="catalytic activity">
    <reaction evidence="1 7">
        <text>ATP-dependent breakage, passage and rejoining of double-stranded DNA.</text>
        <dbReference type="EC" id="5.6.2.2"/>
    </reaction>
</comment>
<dbReference type="GO" id="GO:0034335">
    <property type="term" value="F:DNA negative supercoiling activity"/>
    <property type="evidence" value="ECO:0007669"/>
    <property type="project" value="UniProtKB-ARBA"/>
</dbReference>
<evidence type="ECO:0000259" key="8">
    <source>
        <dbReference type="PROSITE" id="PS52040"/>
    </source>
</evidence>
<dbReference type="RefSeq" id="WP_092552674.1">
    <property type="nucleotide sequence ID" value="NZ_FNPZ01000002.1"/>
</dbReference>
<evidence type="ECO:0000256" key="5">
    <source>
        <dbReference type="ARBA" id="ARBA00023125"/>
    </source>
</evidence>
<dbReference type="GO" id="GO:0009330">
    <property type="term" value="C:DNA topoisomerase type II (double strand cut, ATP-hydrolyzing) complex"/>
    <property type="evidence" value="ECO:0007669"/>
    <property type="project" value="TreeGrafter"/>
</dbReference>
<evidence type="ECO:0000256" key="3">
    <source>
        <dbReference type="ARBA" id="ARBA00012895"/>
    </source>
</evidence>
<dbReference type="FunFam" id="1.10.268.10:FF:000001">
    <property type="entry name" value="DNA gyrase subunit A"/>
    <property type="match status" value="1"/>
</dbReference>
<dbReference type="SMART" id="SM00434">
    <property type="entry name" value="TOP4c"/>
    <property type="match status" value="1"/>
</dbReference>
<dbReference type="CDD" id="cd00187">
    <property type="entry name" value="TOP4c"/>
    <property type="match status" value="1"/>
</dbReference>
<dbReference type="PANTHER" id="PTHR43493:SF5">
    <property type="entry name" value="DNA GYRASE SUBUNIT A, CHLOROPLASTIC_MITOCHONDRIAL"/>
    <property type="match status" value="1"/>
</dbReference>
<dbReference type="InterPro" id="IPR013758">
    <property type="entry name" value="Topo_IIA_A/C_ab"/>
</dbReference>
<gene>
    <name evidence="9" type="ORF">SAMN05216554_2011</name>
</gene>
<proteinExistence type="inferred from homology"/>
<evidence type="ECO:0000313" key="9">
    <source>
        <dbReference type="EMBL" id="SDZ02874.1"/>
    </source>
</evidence>
<name>A0A1H3PNX5_9MICO</name>
<evidence type="ECO:0000256" key="2">
    <source>
        <dbReference type="ARBA" id="ARBA00008263"/>
    </source>
</evidence>
<evidence type="ECO:0000256" key="1">
    <source>
        <dbReference type="ARBA" id="ARBA00000185"/>
    </source>
</evidence>
<dbReference type="AlphaFoldDB" id="A0A1H3PNX5"/>